<reference evidence="2" key="1">
    <citation type="submission" date="2020-01" db="EMBL/GenBank/DDBJ databases">
        <title>Whole-genome analyses of novel actinobacteria.</title>
        <authorList>
            <person name="Sahin N."/>
        </authorList>
    </citation>
    <scope>NUCLEOTIDE SEQUENCE</scope>
    <source>
        <strain evidence="2">YC537</strain>
    </source>
</reference>
<dbReference type="PANTHER" id="PTHR36503:SF2">
    <property type="entry name" value="BLR2408 PROTEIN"/>
    <property type="match status" value="1"/>
</dbReference>
<protein>
    <submittedName>
        <fullName evidence="2">Glyoxalase</fullName>
    </submittedName>
</protein>
<gene>
    <name evidence="2" type="ORF">GUY60_24025</name>
</gene>
<dbReference type="PANTHER" id="PTHR36503">
    <property type="entry name" value="BLR2520 PROTEIN"/>
    <property type="match status" value="1"/>
</dbReference>
<dbReference type="OrthoDB" id="4265398at2"/>
<accession>A0A964XMD9</accession>
<dbReference type="RefSeq" id="WP_161701223.1">
    <property type="nucleotide sequence ID" value="NZ_JAAAHS010000218.1"/>
</dbReference>
<comment type="caution">
    <text evidence="2">The sequence shown here is derived from an EMBL/GenBank/DDBJ whole genome shotgun (WGS) entry which is preliminary data.</text>
</comment>
<evidence type="ECO:0000259" key="1">
    <source>
        <dbReference type="PROSITE" id="PS51819"/>
    </source>
</evidence>
<keyword evidence="3" id="KW-1185">Reference proteome</keyword>
<evidence type="ECO:0000313" key="3">
    <source>
        <dbReference type="Proteomes" id="UP000598297"/>
    </source>
</evidence>
<dbReference type="Pfam" id="PF00903">
    <property type="entry name" value="Glyoxalase"/>
    <property type="match status" value="1"/>
</dbReference>
<organism evidence="2 3">
    <name type="scientific">Streptomyces boluensis</name>
    <dbReference type="NCBI Taxonomy" id="1775135"/>
    <lineage>
        <taxon>Bacteria</taxon>
        <taxon>Bacillati</taxon>
        <taxon>Actinomycetota</taxon>
        <taxon>Actinomycetes</taxon>
        <taxon>Kitasatosporales</taxon>
        <taxon>Streptomycetaceae</taxon>
        <taxon>Streptomyces</taxon>
    </lineage>
</organism>
<proteinExistence type="predicted"/>
<dbReference type="InterPro" id="IPR037523">
    <property type="entry name" value="VOC_core"/>
</dbReference>
<dbReference type="InterPro" id="IPR029068">
    <property type="entry name" value="Glyas_Bleomycin-R_OHBP_Dase"/>
</dbReference>
<dbReference type="PROSITE" id="PS51819">
    <property type="entry name" value="VOC"/>
    <property type="match status" value="1"/>
</dbReference>
<sequence>MAARPYRQTVFITLAVKDVGIAKKFFTELGYALDARFCDEDTVCVAVSDTIVLMLLHEEKFSRFTVQPAADAARSTEALICLSAESREQVDDLVGKALAVGGSPAAEPNDLGFMYARSFLDPDGHHFEILWMDQDAVRT</sequence>
<dbReference type="Gene3D" id="3.10.180.10">
    <property type="entry name" value="2,3-Dihydroxybiphenyl 1,2-Dioxygenase, domain 1"/>
    <property type="match status" value="1"/>
</dbReference>
<name>A0A964XMD9_9ACTN</name>
<dbReference type="InterPro" id="IPR004360">
    <property type="entry name" value="Glyas_Fos-R_dOase_dom"/>
</dbReference>
<dbReference type="SUPFAM" id="SSF54593">
    <property type="entry name" value="Glyoxalase/Bleomycin resistance protein/Dihydroxybiphenyl dioxygenase"/>
    <property type="match status" value="1"/>
</dbReference>
<evidence type="ECO:0000313" key="2">
    <source>
        <dbReference type="EMBL" id="NBE54429.1"/>
    </source>
</evidence>
<dbReference type="EMBL" id="JAAAHS010000218">
    <property type="protein sequence ID" value="NBE54429.1"/>
    <property type="molecule type" value="Genomic_DNA"/>
</dbReference>
<dbReference type="Proteomes" id="UP000598297">
    <property type="component" value="Unassembled WGS sequence"/>
</dbReference>
<feature type="domain" description="VOC" evidence="1">
    <location>
        <begin position="8"/>
        <end position="132"/>
    </location>
</feature>
<dbReference type="AlphaFoldDB" id="A0A964XMD9"/>